<name>A0AAV4NDM7_CAEEX</name>
<evidence type="ECO:0000313" key="2">
    <source>
        <dbReference type="EMBL" id="GIX82753.1"/>
    </source>
</evidence>
<dbReference type="Proteomes" id="UP001054945">
    <property type="component" value="Unassembled WGS sequence"/>
</dbReference>
<feature type="transmembrane region" description="Helical" evidence="1">
    <location>
        <begin position="76"/>
        <end position="96"/>
    </location>
</feature>
<comment type="caution">
    <text evidence="2">The sequence shown here is derived from an EMBL/GenBank/DDBJ whole genome shotgun (WGS) entry which is preliminary data.</text>
</comment>
<organism evidence="2 3">
    <name type="scientific">Caerostris extrusa</name>
    <name type="common">Bark spider</name>
    <name type="synonym">Caerostris bankana</name>
    <dbReference type="NCBI Taxonomy" id="172846"/>
    <lineage>
        <taxon>Eukaryota</taxon>
        <taxon>Metazoa</taxon>
        <taxon>Ecdysozoa</taxon>
        <taxon>Arthropoda</taxon>
        <taxon>Chelicerata</taxon>
        <taxon>Arachnida</taxon>
        <taxon>Araneae</taxon>
        <taxon>Araneomorphae</taxon>
        <taxon>Entelegynae</taxon>
        <taxon>Araneoidea</taxon>
        <taxon>Araneidae</taxon>
        <taxon>Caerostris</taxon>
    </lineage>
</organism>
<evidence type="ECO:0000313" key="3">
    <source>
        <dbReference type="Proteomes" id="UP001054945"/>
    </source>
</evidence>
<accession>A0AAV4NDM7</accession>
<sequence>MAPDSNSVNINKSLKDYLKRNENGSSEEKSNLLRSWSLDSWFNKSTTSLNSEDDNSWFSHAEKDSYCGSLSKKQRIVGFMGCILMGFFCFCSGRAICTSFITESQEILPSLFNGKSVYHWELFITLGSM</sequence>
<keyword evidence="1" id="KW-1133">Transmembrane helix</keyword>
<protein>
    <submittedName>
        <fullName evidence="2">Vesicle transport protein</fullName>
    </submittedName>
</protein>
<dbReference type="AlphaFoldDB" id="A0AAV4NDM7"/>
<dbReference type="EMBL" id="BPLR01003267">
    <property type="protein sequence ID" value="GIX82753.1"/>
    <property type="molecule type" value="Genomic_DNA"/>
</dbReference>
<gene>
    <name evidence="2" type="primary">SFT2</name>
    <name evidence="2" type="ORF">CEXT_629231</name>
</gene>
<proteinExistence type="predicted"/>
<keyword evidence="1" id="KW-0812">Transmembrane</keyword>
<reference evidence="2 3" key="1">
    <citation type="submission" date="2021-06" db="EMBL/GenBank/DDBJ databases">
        <title>Caerostris extrusa draft genome.</title>
        <authorList>
            <person name="Kono N."/>
            <person name="Arakawa K."/>
        </authorList>
    </citation>
    <scope>NUCLEOTIDE SEQUENCE [LARGE SCALE GENOMIC DNA]</scope>
</reference>
<evidence type="ECO:0000256" key="1">
    <source>
        <dbReference type="SAM" id="Phobius"/>
    </source>
</evidence>
<keyword evidence="3" id="KW-1185">Reference proteome</keyword>
<keyword evidence="1" id="KW-0472">Membrane</keyword>